<reference evidence="2" key="1">
    <citation type="submission" date="2022-08" db="EMBL/GenBank/DDBJ databases">
        <title>A Global Phylogenomic Analysis of the Shiitake Genus Lentinula.</title>
        <authorList>
            <consortium name="DOE Joint Genome Institute"/>
            <person name="Sierra-Patev S."/>
            <person name="Min B."/>
            <person name="Naranjo-Ortiz M."/>
            <person name="Looney B."/>
            <person name="Konkel Z."/>
            <person name="Slot J.C."/>
            <person name="Sakamoto Y."/>
            <person name="Steenwyk J.L."/>
            <person name="Rokas A."/>
            <person name="Carro J."/>
            <person name="Camarero S."/>
            <person name="Ferreira P."/>
            <person name="Molpeceres G."/>
            <person name="Ruiz-Duenas F.J."/>
            <person name="Serrano A."/>
            <person name="Henrissat B."/>
            <person name="Drula E."/>
            <person name="Hughes K.W."/>
            <person name="Mata J.L."/>
            <person name="Ishikawa N.K."/>
            <person name="Vargas-Isla R."/>
            <person name="Ushijima S."/>
            <person name="Smith C.A."/>
            <person name="Ahrendt S."/>
            <person name="Andreopoulos W."/>
            <person name="He G."/>
            <person name="Labutti K."/>
            <person name="Lipzen A."/>
            <person name="Ng V."/>
            <person name="Riley R."/>
            <person name="Sandor L."/>
            <person name="Barry K."/>
            <person name="Martinez A.T."/>
            <person name="Xiao Y."/>
            <person name="Gibbons J.G."/>
            <person name="Terashima K."/>
            <person name="Grigoriev I.V."/>
            <person name="Hibbett D.S."/>
        </authorList>
    </citation>
    <scope>NUCLEOTIDE SEQUENCE</scope>
    <source>
        <strain evidence="2">JLM2183</strain>
    </source>
</reference>
<feature type="compositionally biased region" description="Polar residues" evidence="1">
    <location>
        <begin position="61"/>
        <end position="74"/>
    </location>
</feature>
<evidence type="ECO:0000256" key="1">
    <source>
        <dbReference type="SAM" id="MobiDB-lite"/>
    </source>
</evidence>
<dbReference type="Proteomes" id="UP001150266">
    <property type="component" value="Unassembled WGS sequence"/>
</dbReference>
<accession>A0A9W9ATL1</accession>
<organism evidence="2 3">
    <name type="scientific">Lentinula aciculospora</name>
    <dbReference type="NCBI Taxonomy" id="153920"/>
    <lineage>
        <taxon>Eukaryota</taxon>
        <taxon>Fungi</taxon>
        <taxon>Dikarya</taxon>
        <taxon>Basidiomycota</taxon>
        <taxon>Agaricomycotina</taxon>
        <taxon>Agaricomycetes</taxon>
        <taxon>Agaricomycetidae</taxon>
        <taxon>Agaricales</taxon>
        <taxon>Marasmiineae</taxon>
        <taxon>Omphalotaceae</taxon>
        <taxon>Lentinula</taxon>
    </lineage>
</organism>
<feature type="region of interest" description="Disordered" evidence="1">
    <location>
        <begin position="50"/>
        <end position="74"/>
    </location>
</feature>
<evidence type="ECO:0000313" key="3">
    <source>
        <dbReference type="Proteomes" id="UP001150266"/>
    </source>
</evidence>
<protein>
    <submittedName>
        <fullName evidence="2">Uncharacterized protein</fullName>
    </submittedName>
</protein>
<keyword evidence="3" id="KW-1185">Reference proteome</keyword>
<dbReference type="AlphaFoldDB" id="A0A9W9ATL1"/>
<sequence length="182" mass="20016">MSKPEPYYGSQRSPSLLLLAPAVVVICPNLHSTNVQHHFCRSYDPALYSDDRHHHRPMDLQEQQSQQGRQAHTLSTREFSYPAQYVGGNIGRIQPQSLNVNTPQTSFAELIASPISALSVSTSSSASYLYSPYQDAGGIGYASPQSPQSPTGITLFQCTECNGQLRSRQSLKSEHSMFLNVG</sequence>
<comment type="caution">
    <text evidence="2">The sequence shown here is derived from an EMBL/GenBank/DDBJ whole genome shotgun (WGS) entry which is preliminary data.</text>
</comment>
<gene>
    <name evidence="2" type="ORF">J3R30DRAFT_3696248</name>
</gene>
<proteinExistence type="predicted"/>
<evidence type="ECO:0000313" key="2">
    <source>
        <dbReference type="EMBL" id="KAJ4488477.1"/>
    </source>
</evidence>
<name>A0A9W9ATL1_9AGAR</name>
<dbReference type="EMBL" id="JAOTPV010000002">
    <property type="protein sequence ID" value="KAJ4488477.1"/>
    <property type="molecule type" value="Genomic_DNA"/>
</dbReference>